<dbReference type="Proteomes" id="UP000324897">
    <property type="component" value="Chromosome 1"/>
</dbReference>
<evidence type="ECO:0000256" key="1">
    <source>
        <dbReference type="SAM" id="MobiDB-lite"/>
    </source>
</evidence>
<dbReference type="EMBL" id="RWGY01000011">
    <property type="protein sequence ID" value="TVU32770.1"/>
    <property type="molecule type" value="Genomic_DNA"/>
</dbReference>
<evidence type="ECO:0000313" key="4">
    <source>
        <dbReference type="Proteomes" id="UP000324897"/>
    </source>
</evidence>
<dbReference type="AlphaFoldDB" id="A0A5J9VD34"/>
<protein>
    <recommendedName>
        <fullName evidence="5">Knottin scorpion toxin-like domain-containing protein</fullName>
    </recommendedName>
</protein>
<organism evidence="3 4">
    <name type="scientific">Eragrostis curvula</name>
    <name type="common">weeping love grass</name>
    <dbReference type="NCBI Taxonomy" id="38414"/>
    <lineage>
        <taxon>Eukaryota</taxon>
        <taxon>Viridiplantae</taxon>
        <taxon>Streptophyta</taxon>
        <taxon>Embryophyta</taxon>
        <taxon>Tracheophyta</taxon>
        <taxon>Spermatophyta</taxon>
        <taxon>Magnoliopsida</taxon>
        <taxon>Liliopsida</taxon>
        <taxon>Poales</taxon>
        <taxon>Poaceae</taxon>
        <taxon>PACMAD clade</taxon>
        <taxon>Chloridoideae</taxon>
        <taxon>Eragrostideae</taxon>
        <taxon>Eragrostidinae</taxon>
        <taxon>Eragrostis</taxon>
    </lineage>
</organism>
<reference evidence="3 4" key="1">
    <citation type="journal article" date="2019" name="Sci. Rep.">
        <title>A high-quality genome of Eragrostis curvula grass provides insights into Poaceae evolution and supports new strategies to enhance forage quality.</title>
        <authorList>
            <person name="Carballo J."/>
            <person name="Santos B.A.C.M."/>
            <person name="Zappacosta D."/>
            <person name="Garbus I."/>
            <person name="Selva J.P."/>
            <person name="Gallo C.A."/>
            <person name="Diaz A."/>
            <person name="Albertini E."/>
            <person name="Caccamo M."/>
            <person name="Echenique V."/>
        </authorList>
    </citation>
    <scope>NUCLEOTIDE SEQUENCE [LARGE SCALE GENOMIC DNA]</scope>
    <source>
        <strain evidence="4">cv. Victoria</strain>
        <tissue evidence="3">Leaf</tissue>
    </source>
</reference>
<name>A0A5J9VD34_9POAL</name>
<feature type="compositionally biased region" description="Pro residues" evidence="1">
    <location>
        <begin position="40"/>
        <end position="50"/>
    </location>
</feature>
<dbReference type="Gramene" id="TVU32770">
    <property type="protein sequence ID" value="TVU32770"/>
    <property type="gene ID" value="EJB05_24526"/>
</dbReference>
<sequence>MACNMSATLLVLLIAVLFVAGAQADASEFPPPVARRAGPVPTPTPPPPPAMMSAEKDNCPMIRVPALVDACRSPPGLAGCAAQCIVYKYRGGHCDVLPNGRLGDCTCMNCLGNQA</sequence>
<evidence type="ECO:0000313" key="3">
    <source>
        <dbReference type="EMBL" id="TVU32770.1"/>
    </source>
</evidence>
<feature type="region of interest" description="Disordered" evidence="1">
    <location>
        <begin position="28"/>
        <end position="54"/>
    </location>
</feature>
<accession>A0A5J9VD34</accession>
<evidence type="ECO:0000256" key="2">
    <source>
        <dbReference type="SAM" id="SignalP"/>
    </source>
</evidence>
<dbReference type="OrthoDB" id="671350at2759"/>
<feature type="non-terminal residue" evidence="3">
    <location>
        <position position="1"/>
    </location>
</feature>
<keyword evidence="4" id="KW-1185">Reference proteome</keyword>
<evidence type="ECO:0008006" key="5">
    <source>
        <dbReference type="Google" id="ProtNLM"/>
    </source>
</evidence>
<feature type="signal peptide" evidence="2">
    <location>
        <begin position="1"/>
        <end position="24"/>
    </location>
</feature>
<comment type="caution">
    <text evidence="3">The sequence shown here is derived from an EMBL/GenBank/DDBJ whole genome shotgun (WGS) entry which is preliminary data.</text>
</comment>
<feature type="chain" id="PRO_5023811726" description="Knottin scorpion toxin-like domain-containing protein" evidence="2">
    <location>
        <begin position="25"/>
        <end position="115"/>
    </location>
</feature>
<proteinExistence type="predicted"/>
<keyword evidence="2" id="KW-0732">Signal</keyword>
<gene>
    <name evidence="3" type="ORF">EJB05_24526</name>
</gene>